<dbReference type="AlphaFoldDB" id="B8DMS2"/>
<sequence length="170" mass="18779">MSQVNNNSSVSSIMDSIDLGPTGSLQMLFAKLNLAQAQLAKNGAMDNINKIQKSQEAQKECAAMIAKARDLQNQAKTGDKATDMPADMVAYFQKNGLKYDTKGNDVHHNKDEWEYNIQSLTAYRDQLGTDTQQLMVFVQDYMGQYNSYLQGANSAIQQGNQTLQALATGR</sequence>
<proteinExistence type="predicted"/>
<accession>B8DMS2</accession>
<evidence type="ECO:0000313" key="1">
    <source>
        <dbReference type="EMBL" id="ACL09362.1"/>
    </source>
</evidence>
<dbReference type="OrthoDB" id="5460499at2"/>
<dbReference type="STRING" id="883.DvMF_2421"/>
<name>B8DMS2_NITV9</name>
<dbReference type="eggNOG" id="ENOG5034B5J">
    <property type="taxonomic scope" value="Bacteria"/>
</dbReference>
<dbReference type="HOGENOM" id="CLU_1308465_0_0_7"/>
<gene>
    <name evidence="1" type="ordered locus">DvMF_2421</name>
</gene>
<dbReference type="EMBL" id="CP001197">
    <property type="protein sequence ID" value="ACL09362.1"/>
    <property type="molecule type" value="Genomic_DNA"/>
</dbReference>
<reference evidence="1" key="1">
    <citation type="submission" date="2008-10" db="EMBL/GenBank/DDBJ databases">
        <title>Complete sequence of Desulfovibrio vulgaris str. 'Miyazaki F'.</title>
        <authorList>
            <person name="Lucas S."/>
            <person name="Copeland A."/>
            <person name="Lapidus A."/>
            <person name="Glavina del Rio T."/>
            <person name="Dalin E."/>
            <person name="Tice H."/>
            <person name="Bruce D."/>
            <person name="Goodwin L."/>
            <person name="Pitluck S."/>
            <person name="Sims D."/>
            <person name="Brettin T."/>
            <person name="Detter J.C."/>
            <person name="Han C."/>
            <person name="Larimer F."/>
            <person name="Land M."/>
            <person name="Hauser L."/>
            <person name="Kyrpides N."/>
            <person name="Mikhailova N."/>
            <person name="Hazen T.C."/>
            <person name="Richardson P."/>
        </authorList>
    </citation>
    <scope>NUCLEOTIDE SEQUENCE</scope>
    <source>
        <strain evidence="1">Miyazaki F</strain>
    </source>
</reference>
<dbReference type="KEGG" id="dvm:DvMF_2421"/>
<protein>
    <submittedName>
        <fullName evidence="1">Uncharacterized protein</fullName>
    </submittedName>
</protein>
<organism evidence="1">
    <name type="scientific">Nitratidesulfovibrio vulgaris (strain DSM 19637 / Miyazaki F)</name>
    <name type="common">Desulfovibrio vulgaris</name>
    <dbReference type="NCBI Taxonomy" id="883"/>
    <lineage>
        <taxon>Bacteria</taxon>
        <taxon>Pseudomonadati</taxon>
        <taxon>Thermodesulfobacteriota</taxon>
        <taxon>Desulfovibrionia</taxon>
        <taxon>Desulfovibrionales</taxon>
        <taxon>Desulfovibrionaceae</taxon>
        <taxon>Nitratidesulfovibrio</taxon>
    </lineage>
</organism>